<gene>
    <name evidence="1" type="ORF">AVEN_83980_1</name>
</gene>
<dbReference type="PANTHER" id="PTHR33327">
    <property type="entry name" value="ENDONUCLEASE"/>
    <property type="match status" value="1"/>
</dbReference>
<organism evidence="1 2">
    <name type="scientific">Araneus ventricosus</name>
    <name type="common">Orbweaver spider</name>
    <name type="synonym">Epeira ventricosa</name>
    <dbReference type="NCBI Taxonomy" id="182803"/>
    <lineage>
        <taxon>Eukaryota</taxon>
        <taxon>Metazoa</taxon>
        <taxon>Ecdysozoa</taxon>
        <taxon>Arthropoda</taxon>
        <taxon>Chelicerata</taxon>
        <taxon>Arachnida</taxon>
        <taxon>Araneae</taxon>
        <taxon>Araneomorphae</taxon>
        <taxon>Entelegynae</taxon>
        <taxon>Araneoidea</taxon>
        <taxon>Araneidae</taxon>
        <taxon>Araneus</taxon>
    </lineage>
</organism>
<keyword evidence="2" id="KW-1185">Reference proteome</keyword>
<proteinExistence type="predicted"/>
<dbReference type="OrthoDB" id="10257314at2759"/>
<dbReference type="Proteomes" id="UP000499080">
    <property type="component" value="Unassembled WGS sequence"/>
</dbReference>
<evidence type="ECO:0000313" key="2">
    <source>
        <dbReference type="Proteomes" id="UP000499080"/>
    </source>
</evidence>
<comment type="caution">
    <text evidence="1">The sequence shown here is derived from an EMBL/GenBank/DDBJ whole genome shotgun (WGS) entry which is preliminary data.</text>
</comment>
<protein>
    <submittedName>
        <fullName evidence="1">Uncharacterized protein</fullName>
    </submittedName>
</protein>
<dbReference type="AlphaFoldDB" id="A0A4Y2BU67"/>
<name>A0A4Y2BU67_ARAVE</name>
<dbReference type="EMBL" id="BGPR01000104">
    <property type="protein sequence ID" value="GBL94664.1"/>
    <property type="molecule type" value="Genomic_DNA"/>
</dbReference>
<accession>A0A4Y2BU67</accession>
<evidence type="ECO:0000313" key="1">
    <source>
        <dbReference type="EMBL" id="GBL94664.1"/>
    </source>
</evidence>
<dbReference type="PANTHER" id="PTHR33327:SF3">
    <property type="entry name" value="RNA-DIRECTED DNA POLYMERASE"/>
    <property type="match status" value="1"/>
</dbReference>
<reference evidence="1 2" key="1">
    <citation type="journal article" date="2019" name="Sci. Rep.">
        <title>Orb-weaving spider Araneus ventricosus genome elucidates the spidroin gene catalogue.</title>
        <authorList>
            <person name="Kono N."/>
            <person name="Nakamura H."/>
            <person name="Ohtoshi R."/>
            <person name="Moran D.A.P."/>
            <person name="Shinohara A."/>
            <person name="Yoshida Y."/>
            <person name="Fujiwara M."/>
            <person name="Mori M."/>
            <person name="Tomita M."/>
            <person name="Arakawa K."/>
        </authorList>
    </citation>
    <scope>NUCLEOTIDE SEQUENCE [LARGE SCALE GENOMIC DNA]</scope>
</reference>
<sequence>MQLGDKKPSLLLREMQDLSLGKIEDTVMIMLWFQRLPLTTQQILSASTDKLASLALAADVIAEVSGVRTCVNSVEVESERLNRLEVQISELTSAIQ</sequence>